<organism evidence="7 8">
    <name type="scientific">Micromonospora fiedleri</name>
    <dbReference type="NCBI Taxonomy" id="1157498"/>
    <lineage>
        <taxon>Bacteria</taxon>
        <taxon>Bacillati</taxon>
        <taxon>Actinomycetota</taxon>
        <taxon>Actinomycetes</taxon>
        <taxon>Micromonosporales</taxon>
        <taxon>Micromonosporaceae</taxon>
        <taxon>Micromonospora</taxon>
    </lineage>
</organism>
<evidence type="ECO:0000259" key="6">
    <source>
        <dbReference type="Pfam" id="PF25990"/>
    </source>
</evidence>
<evidence type="ECO:0000259" key="4">
    <source>
        <dbReference type="Pfam" id="PF25917"/>
    </source>
</evidence>
<dbReference type="Gene3D" id="2.40.50.100">
    <property type="match status" value="1"/>
</dbReference>
<comment type="subcellular location">
    <subcellularLocation>
        <location evidence="1">Cell envelope</location>
    </subcellularLocation>
</comment>
<evidence type="ECO:0000256" key="1">
    <source>
        <dbReference type="ARBA" id="ARBA00004196"/>
    </source>
</evidence>
<dbReference type="Pfam" id="PF25917">
    <property type="entry name" value="BSH_RND"/>
    <property type="match status" value="1"/>
</dbReference>
<dbReference type="SUPFAM" id="SSF111369">
    <property type="entry name" value="HlyD-like secretion proteins"/>
    <property type="match status" value="1"/>
</dbReference>
<dbReference type="RefSeq" id="WP_203223441.1">
    <property type="nucleotide sequence ID" value="NZ_JAETXL010000008.1"/>
</dbReference>
<feature type="domain" description="Multidrug resistance protein MdtA-like barrel-sandwich hybrid" evidence="4">
    <location>
        <begin position="83"/>
        <end position="182"/>
    </location>
</feature>
<dbReference type="EMBL" id="JAETXL010000008">
    <property type="protein sequence ID" value="MBL6279090.1"/>
    <property type="molecule type" value="Genomic_DNA"/>
</dbReference>
<dbReference type="InterPro" id="IPR058627">
    <property type="entry name" value="MdtA-like_C"/>
</dbReference>
<keyword evidence="8" id="KW-1185">Reference proteome</keyword>
<evidence type="ECO:0000256" key="3">
    <source>
        <dbReference type="SAM" id="MobiDB-lite"/>
    </source>
</evidence>
<name>A0ABS1URV9_9ACTN</name>
<sequence length="406" mass="39565">MRVRLPAVLHRPPVVVNAALALLLLGGGYWAWSSVTGDSAAQAEPGQAARTVVVSRGTVTATVTADGSIESATTASAGFVTAGTVTDIRVRVGQTVKKGQLLATVDPAAAERTLKLARANLDAAENALDRARAAGGDTASAENAVTQAELAVDEAEAGVAGTRLTAPMAGTVVAVNGTVGSLSGGGSSGNLSGGSGGQQGAGTSSTASGFVDLADLTHLQVSAAVAEADATRLKSGQAATVTWNALSGARATGKVTAIDPQATTRNNVVTYGVTIGLDELPTGAKPGQTVTVSVVTGTAQDVLLVNSAAVSGSGDRRTVTVVTETGEETRRVQVGLAGNQAYEITSGLAEGERVVLPESTAGTGSNGGGPRGGANLPGGGIPGGGFPGGGFPGGGQGPRPAGNAGR</sequence>
<evidence type="ECO:0000313" key="8">
    <source>
        <dbReference type="Proteomes" id="UP000661193"/>
    </source>
</evidence>
<dbReference type="Pfam" id="PF25990">
    <property type="entry name" value="Beta-barrel_YknX"/>
    <property type="match status" value="1"/>
</dbReference>
<feature type="compositionally biased region" description="Gly residues" evidence="3">
    <location>
        <begin position="364"/>
        <end position="397"/>
    </location>
</feature>
<protein>
    <submittedName>
        <fullName evidence="7">Efflux RND transporter periplasmic adaptor subunit</fullName>
    </submittedName>
</protein>
<feature type="domain" description="YknX-like beta-barrel" evidence="6">
    <location>
        <begin position="219"/>
        <end position="294"/>
    </location>
</feature>
<dbReference type="InterPro" id="IPR058625">
    <property type="entry name" value="MdtA-like_BSH"/>
</dbReference>
<dbReference type="Proteomes" id="UP000661193">
    <property type="component" value="Unassembled WGS sequence"/>
</dbReference>
<feature type="region of interest" description="Disordered" evidence="3">
    <location>
        <begin position="358"/>
        <end position="406"/>
    </location>
</feature>
<proteinExistence type="predicted"/>
<evidence type="ECO:0000259" key="5">
    <source>
        <dbReference type="Pfam" id="PF25967"/>
    </source>
</evidence>
<accession>A0ABS1URV9</accession>
<dbReference type="PANTHER" id="PTHR32347:SF23">
    <property type="entry name" value="BLL5650 PROTEIN"/>
    <property type="match status" value="1"/>
</dbReference>
<dbReference type="Pfam" id="PF25967">
    <property type="entry name" value="RND-MFP_C"/>
    <property type="match status" value="1"/>
</dbReference>
<dbReference type="Gene3D" id="1.10.287.470">
    <property type="entry name" value="Helix hairpin bin"/>
    <property type="match status" value="1"/>
</dbReference>
<reference evidence="7 8" key="1">
    <citation type="submission" date="2021-01" db="EMBL/GenBank/DDBJ databases">
        <title>Genome sequencing of Micromonospora fiedleri MG-37.</title>
        <authorList>
            <person name="Moreland P.E.J."/>
            <person name="Stach J.E.M."/>
        </authorList>
    </citation>
    <scope>NUCLEOTIDE SEQUENCE [LARGE SCALE GENOMIC DNA]</scope>
    <source>
        <strain evidence="7 8">MG-37</strain>
    </source>
</reference>
<gene>
    <name evidence="7" type="ORF">JMF97_23290</name>
</gene>
<comment type="caution">
    <text evidence="7">The sequence shown here is derived from an EMBL/GenBank/DDBJ whole genome shotgun (WGS) entry which is preliminary data.</text>
</comment>
<dbReference type="PANTHER" id="PTHR32347">
    <property type="entry name" value="EFFLUX SYSTEM COMPONENT YKNX-RELATED"/>
    <property type="match status" value="1"/>
</dbReference>
<keyword evidence="2" id="KW-0175">Coiled coil</keyword>
<evidence type="ECO:0000313" key="7">
    <source>
        <dbReference type="EMBL" id="MBL6279090.1"/>
    </source>
</evidence>
<dbReference type="InterPro" id="IPR058636">
    <property type="entry name" value="Beta-barrel_YknX"/>
</dbReference>
<dbReference type="InterPro" id="IPR050465">
    <property type="entry name" value="UPF0194_transport"/>
</dbReference>
<feature type="domain" description="Multidrug resistance protein MdtA-like C-terminal permuted SH3" evidence="5">
    <location>
        <begin position="302"/>
        <end position="356"/>
    </location>
</feature>
<dbReference type="Gene3D" id="2.40.30.170">
    <property type="match status" value="1"/>
</dbReference>
<dbReference type="Gene3D" id="2.40.420.20">
    <property type="match status" value="1"/>
</dbReference>
<evidence type="ECO:0000256" key="2">
    <source>
        <dbReference type="ARBA" id="ARBA00023054"/>
    </source>
</evidence>